<comment type="caution">
    <text evidence="1">The sequence shown here is derived from an EMBL/GenBank/DDBJ whole genome shotgun (WGS) entry which is preliminary data.</text>
</comment>
<name>D6SL62_9BACT</name>
<protein>
    <submittedName>
        <fullName evidence="1">CopG-like DNA-binding protein</fullName>
    </submittedName>
</protein>
<dbReference type="GO" id="GO:0006355">
    <property type="term" value="P:regulation of DNA-templated transcription"/>
    <property type="evidence" value="ECO:0007669"/>
    <property type="project" value="InterPro"/>
</dbReference>
<evidence type="ECO:0000313" key="2">
    <source>
        <dbReference type="Proteomes" id="UP000005496"/>
    </source>
</evidence>
<dbReference type="eggNOG" id="ENOG5031FBP">
    <property type="taxonomic scope" value="Bacteria"/>
</dbReference>
<evidence type="ECO:0000313" key="1">
    <source>
        <dbReference type="EMBL" id="EFI35423.1"/>
    </source>
</evidence>
<organism evidence="1 2">
    <name type="scientific">Desulfonatronospira thiodismutans ASO3-1</name>
    <dbReference type="NCBI Taxonomy" id="555779"/>
    <lineage>
        <taxon>Bacteria</taxon>
        <taxon>Pseudomonadati</taxon>
        <taxon>Thermodesulfobacteriota</taxon>
        <taxon>Desulfovibrionia</taxon>
        <taxon>Desulfovibrionales</taxon>
        <taxon>Desulfonatronovibrionaceae</taxon>
        <taxon>Desulfonatronospira</taxon>
    </lineage>
</organism>
<dbReference type="SUPFAM" id="SSF47598">
    <property type="entry name" value="Ribbon-helix-helix"/>
    <property type="match status" value="1"/>
</dbReference>
<accession>D6SL62</accession>
<dbReference type="InterPro" id="IPR010985">
    <property type="entry name" value="Ribbon_hlx_hlx"/>
</dbReference>
<gene>
    <name evidence="1" type="ORF">Dthio_PD2843</name>
</gene>
<proteinExistence type="predicted"/>
<dbReference type="OrthoDB" id="7365000at2"/>
<sequence length="76" mass="8626">MANITLKVEDELLKKARSLAGRKNTSLNAVVRKMLRDFVNSDAKVQEAIDSLDDFYRKCDAAIGTGSWTRDELHER</sequence>
<dbReference type="Proteomes" id="UP000005496">
    <property type="component" value="Unassembled WGS sequence"/>
</dbReference>
<dbReference type="RefSeq" id="WP_008868555.1">
    <property type="nucleotide sequence ID" value="NZ_ACJN02000001.1"/>
</dbReference>
<reference evidence="1" key="1">
    <citation type="submission" date="2010-05" db="EMBL/GenBank/DDBJ databases">
        <title>The draft genome of Desulfonatronospira thiodismutans ASO3-1.</title>
        <authorList>
            <consortium name="US DOE Joint Genome Institute (JGI-PGF)"/>
            <person name="Lucas S."/>
            <person name="Copeland A."/>
            <person name="Lapidus A."/>
            <person name="Cheng J.-F."/>
            <person name="Bruce D."/>
            <person name="Goodwin L."/>
            <person name="Pitluck S."/>
            <person name="Chertkov O."/>
            <person name="Brettin T."/>
            <person name="Detter J.C."/>
            <person name="Han C."/>
            <person name="Land M.L."/>
            <person name="Hauser L."/>
            <person name="Kyrpides N."/>
            <person name="Mikhailova N."/>
            <person name="Muyzer G."/>
            <person name="Woyke T."/>
        </authorList>
    </citation>
    <scope>NUCLEOTIDE SEQUENCE [LARGE SCALE GENOMIC DNA]</scope>
    <source>
        <strain evidence="1">ASO3-1</strain>
    </source>
</reference>
<dbReference type="EMBL" id="ACJN02000001">
    <property type="protein sequence ID" value="EFI35423.1"/>
    <property type="molecule type" value="Genomic_DNA"/>
</dbReference>
<dbReference type="GO" id="GO:0003677">
    <property type="term" value="F:DNA binding"/>
    <property type="evidence" value="ECO:0007669"/>
    <property type="project" value="UniProtKB-KW"/>
</dbReference>
<keyword evidence="2" id="KW-1185">Reference proteome</keyword>
<dbReference type="AlphaFoldDB" id="D6SL62"/>